<dbReference type="SMART" id="SM00418">
    <property type="entry name" value="HTH_ARSR"/>
    <property type="match status" value="1"/>
</dbReference>
<feature type="compositionally biased region" description="Low complexity" evidence="1">
    <location>
        <begin position="1"/>
        <end position="18"/>
    </location>
</feature>
<protein>
    <submittedName>
        <fullName evidence="3">DNA-binding Lrp family transcriptional regulator</fullName>
    </submittedName>
</protein>
<evidence type="ECO:0000313" key="3">
    <source>
        <dbReference type="EMBL" id="MBM7478174.1"/>
    </source>
</evidence>
<dbReference type="InterPro" id="IPR036388">
    <property type="entry name" value="WH-like_DNA-bd_sf"/>
</dbReference>
<keyword evidence="3" id="KW-0238">DNA-binding</keyword>
<dbReference type="RefSeq" id="WP_307822409.1">
    <property type="nucleotide sequence ID" value="NZ_BAAAVF010000018.1"/>
</dbReference>
<evidence type="ECO:0000259" key="2">
    <source>
        <dbReference type="SMART" id="SM00418"/>
    </source>
</evidence>
<reference evidence="3 4" key="1">
    <citation type="submission" date="2021-01" db="EMBL/GenBank/DDBJ databases">
        <title>Sequencing the genomes of 1000 actinobacteria strains.</title>
        <authorList>
            <person name="Klenk H.-P."/>
        </authorList>
    </citation>
    <scope>NUCLEOTIDE SEQUENCE [LARGE SCALE GENOMIC DNA]</scope>
    <source>
        <strain evidence="3 4">DSM 46000</strain>
    </source>
</reference>
<dbReference type="CDD" id="cd00090">
    <property type="entry name" value="HTH_ARSR"/>
    <property type="match status" value="1"/>
</dbReference>
<dbReference type="Proteomes" id="UP000698059">
    <property type="component" value="Unassembled WGS sequence"/>
</dbReference>
<dbReference type="EMBL" id="JAFBBO010000001">
    <property type="protein sequence ID" value="MBM7478174.1"/>
    <property type="molecule type" value="Genomic_DNA"/>
</dbReference>
<gene>
    <name evidence="3" type="ORF">JOD49_001094</name>
</gene>
<proteinExistence type="predicted"/>
<dbReference type="InterPro" id="IPR001845">
    <property type="entry name" value="HTH_ArsR_DNA-bd_dom"/>
</dbReference>
<sequence>MTSDRAASPAQHPAAQPSPAQPSPARPSARGAGVHAPTAELPATGGSVAERDADARALASSLRVRILRICLDEARTNKEIAQALGKNPATTLHHVRTLVARGFLAAQPERVGARGAREVPYRATGKSWTADLGPGGHRVLLDAFLEELAAADPATVDMGRLGLRLDAAGREELSQRLDEVLEDFRQREPAAGGEPWSVFVAIHHDASRDPR</sequence>
<comment type="caution">
    <text evidence="3">The sequence shown here is derived from an EMBL/GenBank/DDBJ whole genome shotgun (WGS) entry which is preliminary data.</text>
</comment>
<dbReference type="Pfam" id="PF09339">
    <property type="entry name" value="HTH_IclR"/>
    <property type="match status" value="1"/>
</dbReference>
<dbReference type="Gene3D" id="1.10.10.10">
    <property type="entry name" value="Winged helix-like DNA-binding domain superfamily/Winged helix DNA-binding domain"/>
    <property type="match status" value="1"/>
</dbReference>
<name>A0ABS2LDE8_9CELL</name>
<feature type="domain" description="HTH arsR-type" evidence="2">
    <location>
        <begin position="53"/>
        <end position="138"/>
    </location>
</feature>
<organism evidence="3 4">
    <name type="scientific">Oerskovia jenensis</name>
    <dbReference type="NCBI Taxonomy" id="162169"/>
    <lineage>
        <taxon>Bacteria</taxon>
        <taxon>Bacillati</taxon>
        <taxon>Actinomycetota</taxon>
        <taxon>Actinomycetes</taxon>
        <taxon>Micrococcales</taxon>
        <taxon>Cellulomonadaceae</taxon>
        <taxon>Oerskovia</taxon>
    </lineage>
</organism>
<evidence type="ECO:0000256" key="1">
    <source>
        <dbReference type="SAM" id="MobiDB-lite"/>
    </source>
</evidence>
<feature type="region of interest" description="Disordered" evidence="1">
    <location>
        <begin position="1"/>
        <end position="48"/>
    </location>
</feature>
<evidence type="ECO:0000313" key="4">
    <source>
        <dbReference type="Proteomes" id="UP000698059"/>
    </source>
</evidence>
<dbReference type="InterPro" id="IPR011991">
    <property type="entry name" value="ArsR-like_HTH"/>
</dbReference>
<accession>A0ABS2LDE8</accession>
<dbReference type="InterPro" id="IPR036390">
    <property type="entry name" value="WH_DNA-bd_sf"/>
</dbReference>
<dbReference type="SUPFAM" id="SSF46785">
    <property type="entry name" value="Winged helix' DNA-binding domain"/>
    <property type="match status" value="1"/>
</dbReference>
<dbReference type="InterPro" id="IPR005471">
    <property type="entry name" value="Tscrpt_reg_IclR_N"/>
</dbReference>
<keyword evidence="4" id="KW-1185">Reference proteome</keyword>
<dbReference type="GO" id="GO:0003677">
    <property type="term" value="F:DNA binding"/>
    <property type="evidence" value="ECO:0007669"/>
    <property type="project" value="UniProtKB-KW"/>
</dbReference>